<name>A0A8R7TEM6_TRIUA</name>
<protein>
    <submittedName>
        <fullName evidence="1">Uncharacterized protein</fullName>
    </submittedName>
</protein>
<evidence type="ECO:0000313" key="2">
    <source>
        <dbReference type="Proteomes" id="UP000015106"/>
    </source>
</evidence>
<proteinExistence type="predicted"/>
<dbReference type="Gramene" id="TuG1812G0200001610.01.T01">
    <property type="protein sequence ID" value="TuG1812G0200001610.01.T01.cds427708"/>
    <property type="gene ID" value="TuG1812G0200001610.01"/>
</dbReference>
<reference evidence="1" key="2">
    <citation type="submission" date="2018-03" db="EMBL/GenBank/DDBJ databases">
        <title>The Triticum urartu genome reveals the dynamic nature of wheat genome evolution.</title>
        <authorList>
            <person name="Ling H."/>
            <person name="Ma B."/>
            <person name="Shi X."/>
            <person name="Liu H."/>
            <person name="Dong L."/>
            <person name="Sun H."/>
            <person name="Cao Y."/>
            <person name="Gao Q."/>
            <person name="Zheng S."/>
            <person name="Li Y."/>
            <person name="Yu Y."/>
            <person name="Du H."/>
            <person name="Qi M."/>
            <person name="Li Y."/>
            <person name="Yu H."/>
            <person name="Cui Y."/>
            <person name="Wang N."/>
            <person name="Chen C."/>
            <person name="Wu H."/>
            <person name="Zhao Y."/>
            <person name="Zhang J."/>
            <person name="Li Y."/>
            <person name="Zhou W."/>
            <person name="Zhang B."/>
            <person name="Hu W."/>
            <person name="Eijk M."/>
            <person name="Tang J."/>
            <person name="Witsenboer H."/>
            <person name="Zhao S."/>
            <person name="Li Z."/>
            <person name="Zhang A."/>
            <person name="Wang D."/>
            <person name="Liang C."/>
        </authorList>
    </citation>
    <scope>NUCLEOTIDE SEQUENCE [LARGE SCALE GENOMIC DNA]</scope>
    <source>
        <strain evidence="1">cv. G1812</strain>
    </source>
</reference>
<dbReference type="Proteomes" id="UP000015106">
    <property type="component" value="Chromosome 2"/>
</dbReference>
<reference evidence="2" key="1">
    <citation type="journal article" date="2013" name="Nature">
        <title>Draft genome of the wheat A-genome progenitor Triticum urartu.</title>
        <authorList>
            <person name="Ling H.Q."/>
            <person name="Zhao S."/>
            <person name="Liu D."/>
            <person name="Wang J."/>
            <person name="Sun H."/>
            <person name="Zhang C."/>
            <person name="Fan H."/>
            <person name="Li D."/>
            <person name="Dong L."/>
            <person name="Tao Y."/>
            <person name="Gao C."/>
            <person name="Wu H."/>
            <person name="Li Y."/>
            <person name="Cui Y."/>
            <person name="Guo X."/>
            <person name="Zheng S."/>
            <person name="Wang B."/>
            <person name="Yu K."/>
            <person name="Liang Q."/>
            <person name="Yang W."/>
            <person name="Lou X."/>
            <person name="Chen J."/>
            <person name="Feng M."/>
            <person name="Jian J."/>
            <person name="Zhang X."/>
            <person name="Luo G."/>
            <person name="Jiang Y."/>
            <person name="Liu J."/>
            <person name="Wang Z."/>
            <person name="Sha Y."/>
            <person name="Zhang B."/>
            <person name="Wu H."/>
            <person name="Tang D."/>
            <person name="Shen Q."/>
            <person name="Xue P."/>
            <person name="Zou S."/>
            <person name="Wang X."/>
            <person name="Liu X."/>
            <person name="Wang F."/>
            <person name="Yang Y."/>
            <person name="An X."/>
            <person name="Dong Z."/>
            <person name="Zhang K."/>
            <person name="Zhang X."/>
            <person name="Luo M.C."/>
            <person name="Dvorak J."/>
            <person name="Tong Y."/>
            <person name="Wang J."/>
            <person name="Yang H."/>
            <person name="Li Z."/>
            <person name="Wang D."/>
            <person name="Zhang A."/>
            <person name="Wang J."/>
        </authorList>
    </citation>
    <scope>NUCLEOTIDE SEQUENCE</scope>
    <source>
        <strain evidence="2">cv. G1812</strain>
    </source>
</reference>
<sequence length="127" mass="14770">MDHLAQTTTRASVQEFLEFSEPKKMVPLLLEEQAAGRFSFGFAKFIFLQDVCFRVNGFFFGREILSYGGLYYLHFFLTVKFLFGKLPSRQQLVLLKKYTNRKHSYAYLAAEAEEPLLQSYLVMTQTA</sequence>
<accession>A0A8R7TEM6</accession>
<dbReference type="EnsemblPlants" id="TuG1812G0200001610.01.T01">
    <property type="protein sequence ID" value="TuG1812G0200001610.01.T01.cds427708"/>
    <property type="gene ID" value="TuG1812G0200001610.01"/>
</dbReference>
<organism evidence="1 2">
    <name type="scientific">Triticum urartu</name>
    <name type="common">Red wild einkorn</name>
    <name type="synonym">Crithodium urartu</name>
    <dbReference type="NCBI Taxonomy" id="4572"/>
    <lineage>
        <taxon>Eukaryota</taxon>
        <taxon>Viridiplantae</taxon>
        <taxon>Streptophyta</taxon>
        <taxon>Embryophyta</taxon>
        <taxon>Tracheophyta</taxon>
        <taxon>Spermatophyta</taxon>
        <taxon>Magnoliopsida</taxon>
        <taxon>Liliopsida</taxon>
        <taxon>Poales</taxon>
        <taxon>Poaceae</taxon>
        <taxon>BOP clade</taxon>
        <taxon>Pooideae</taxon>
        <taxon>Triticodae</taxon>
        <taxon>Triticeae</taxon>
        <taxon>Triticinae</taxon>
        <taxon>Triticum</taxon>
    </lineage>
</organism>
<keyword evidence="2" id="KW-1185">Reference proteome</keyword>
<evidence type="ECO:0000313" key="1">
    <source>
        <dbReference type="EnsemblPlants" id="TuG1812G0200001610.01.T01.cds427708"/>
    </source>
</evidence>
<dbReference type="AlphaFoldDB" id="A0A8R7TEM6"/>
<reference evidence="1" key="3">
    <citation type="submission" date="2022-06" db="UniProtKB">
        <authorList>
            <consortium name="EnsemblPlants"/>
        </authorList>
    </citation>
    <scope>IDENTIFICATION</scope>
</reference>